<reference evidence="1 2" key="1">
    <citation type="journal article" date="2013" name="Environ. Microbiol.">
        <title>Chloride and organic osmolytes: a hybrid strategy to cope with elevated salinities by the moderately halophilic, chloride-dependent bacterium Halobacillus halophilus.</title>
        <authorList>
            <person name="Saum S.H."/>
            <person name="Pfeiffer F."/>
            <person name="Palm P."/>
            <person name="Rampp M."/>
            <person name="Schuster S.C."/>
            <person name="Muller V."/>
            <person name="Oesterhelt D."/>
        </authorList>
    </citation>
    <scope>NUCLEOTIDE SEQUENCE [LARGE SCALE GENOMIC DNA]</scope>
    <source>
        <strain evidence="2">ATCC 35676 / DSM 2266 / JCM 20832 / KCTC 3685 / LMG 17431 / NBRC 102448 / NCIMB 2269</strain>
    </source>
</reference>
<dbReference type="HOGENOM" id="CLU_841326_0_0_9"/>
<dbReference type="KEGG" id="hhd:HBHAL_2402"/>
<dbReference type="Proteomes" id="UP000007397">
    <property type="component" value="Chromosome"/>
</dbReference>
<dbReference type="PATRIC" id="fig|866895.3.peg.1410"/>
<keyword evidence="2" id="KW-1185">Reference proteome</keyword>
<gene>
    <name evidence="1" type="ordered locus">HBHAL_2402</name>
</gene>
<name>I0JKS7_HALH3</name>
<protein>
    <recommendedName>
        <fullName evidence="3">Bacteriophage abortive infection AbiH</fullName>
    </recommendedName>
</protein>
<dbReference type="eggNOG" id="ENOG5033616">
    <property type="taxonomic scope" value="Bacteria"/>
</dbReference>
<dbReference type="EMBL" id="HE717023">
    <property type="protein sequence ID" value="CCG44747.1"/>
    <property type="molecule type" value="Genomic_DNA"/>
</dbReference>
<organism evidence="1 2">
    <name type="scientific">Halobacillus halophilus (strain ATCC 35676 / DSM 2266 / JCM 20832 / KCTC 3685 / LMG 17431 / NBRC 102448 / NCIMB 2269)</name>
    <name type="common">Sporosarcina halophila</name>
    <dbReference type="NCBI Taxonomy" id="866895"/>
    <lineage>
        <taxon>Bacteria</taxon>
        <taxon>Bacillati</taxon>
        <taxon>Bacillota</taxon>
        <taxon>Bacilli</taxon>
        <taxon>Bacillales</taxon>
        <taxon>Bacillaceae</taxon>
        <taxon>Halobacillus</taxon>
    </lineage>
</organism>
<dbReference type="AlphaFoldDB" id="I0JKS7"/>
<evidence type="ECO:0000313" key="2">
    <source>
        <dbReference type="Proteomes" id="UP000007397"/>
    </source>
</evidence>
<dbReference type="InterPro" id="IPR025935">
    <property type="entry name" value="AbiH"/>
</dbReference>
<sequence>MQVALLVGNGFDIQAGLKTRYADFYDYLRRKSLDDESLRENAIFNEINKNEELWSNFENALMELTNCCDPQDKAELTVDKLARDKDEIEDYLGEYLSTVNEEYRVDEYSKHIINEFKRSFSSLISILPLQRQEEISRILNLQSNTSTLWMNIIDFNYTLLFKDSYYLLPKDNPIAEINELTASNRKIQLKKKGYVKLHGDTKANMNLGGHVSQISESVKECEYRFFFDKEALEHVNGTNKYKFAKEFINSTSLYFVLGMSLGETDRGWWERIANLVARNPRRAVVIFEYNSYEAINNKPYLREPSIKRVKDRFLSYATELDDAQIESVSERIFVQYNSKLFNLGGLDKVEEGSQH</sequence>
<dbReference type="RefSeq" id="WP_014642648.1">
    <property type="nucleotide sequence ID" value="NC_017668.1"/>
</dbReference>
<dbReference type="Pfam" id="PF14253">
    <property type="entry name" value="AbiH"/>
    <property type="match status" value="1"/>
</dbReference>
<evidence type="ECO:0000313" key="1">
    <source>
        <dbReference type="EMBL" id="CCG44747.1"/>
    </source>
</evidence>
<accession>I0JKS7</accession>
<evidence type="ECO:0008006" key="3">
    <source>
        <dbReference type="Google" id="ProtNLM"/>
    </source>
</evidence>
<dbReference type="STRING" id="866895.HBHAL_2402"/>
<proteinExistence type="predicted"/>